<sequence>MLFKVQYIGKKRYIKLNGASYSTFLSQAKEKFGIQDDKRMYLVDETGTEVDEDVFTDVLEEKSDIIWTLVDASSVEESSVQSSCTDTLSLSSFSSDSELSVLSPKRRRIDETTMMSPRRDQNDDASFQAKELVEKLLQTKPGGEKILKEYRQTREVKDPLRRKLVNMVVSAMIEQYGTAPPMDVRTRYALGIVTLFPCLKDPYSEKGYEHFFDSKSNEGYIAWKLKNMQRELHGGRRRSSTSRDPSSNRGPQFGRPVNAEHQLEGDLCREAISLLRHSTDESQIFLKMEQTFKHRQELIQDSEKCETILSVFPRFLDTKGLVVQDFQMMFGEEVSSKLMEKWGTSLKVKVIKEANNLTKTPVLESLIQSAEESPEGNDESTWDSDMAALLLLVYLLPPPPGGKKRPVKITVREALSHVVRFHKSCRNLQETTSSVQGRQPYILAVGTTRCTINDYYIVVDGQLIPCKAKSSISAFDKLFKAHYVFGISYDQALHNMYTFVQTTIYNIDVGLVRHLKFSHGFYPGLKFKLLCDQDGCCQRFCTFSGFRKHLQNKHRARIVDNFEEKTKSAVNHSFEPSCAFEEPSCSSEEQPQSSTSSEMEKKTQDMCASVIANLLGCGVATSIIKSVVQNVEELVDEVQTNIKEDLLNICSDNEDLNVQLGNYLKNLENPFSNVNTEAKWKKHFIEKWGVIEPIEIALGVRYDARRNQTSCTYDQVPVTDKFVYIPILETLKFIFSNKEIFSNFVQPSNQHFVYKDFCDGSYFKSHPLFSNNENALQIQIFFDEFETANPLGSKHGIHKIGSIYFVLRNLSPKFNSALMNIHLIALFHSQDMKKYGINAILEPLVHDLKILESSGITLPFSKSPVHGTVAQVTGDNLGLHTLLGYVESFSANYFCRFCLTDKEVCQKLFTDDDPDLTLRSKELHVQHCRDIQDPAVTSSFGVKRMCILNDLQYFNVSDNYAVDIMHDILEGVGQLELKLLFGYLSDNKIISKNEATERMYSYNYGFLERKNRPSRINLEQMSNSIGLNAIQTFCLIRNVPLIFGDVVPEGNAHWRLLLLLLQIINLVFSPVITEGMTVYLKHLIIDHHTLFKELYPQQNLIPKHHFMTHYPRIIRKIGPIIHFWSTRFEAKHRFFKNTVKNFKNITKTLAQKHQMAIAYHWESLPLKSIDSGPVNTVKISELRNGDMVADNLHVNMN</sequence>
<evidence type="ECO:0000259" key="2">
    <source>
        <dbReference type="PROSITE" id="PS00028"/>
    </source>
</evidence>
<dbReference type="PROSITE" id="PS00028">
    <property type="entry name" value="ZINC_FINGER_C2H2_1"/>
    <property type="match status" value="1"/>
</dbReference>
<feature type="domain" description="C2H2-type" evidence="2">
    <location>
        <begin position="531"/>
        <end position="554"/>
    </location>
</feature>
<dbReference type="PANTHER" id="PTHR31025">
    <property type="entry name" value="SI:CH211-196P9.1-RELATED"/>
    <property type="match status" value="1"/>
</dbReference>
<protein>
    <recommendedName>
        <fullName evidence="2">C2H2-type domain-containing protein</fullName>
    </recommendedName>
</protein>
<dbReference type="PANTHER" id="PTHR31025:SF29">
    <property type="entry name" value="SI:CH211-196P9.1"/>
    <property type="match status" value="1"/>
</dbReference>
<evidence type="ECO:0000313" key="3">
    <source>
        <dbReference type="EMBL" id="SBP48338.1"/>
    </source>
</evidence>
<name>A0A1A8A124_NOTFU</name>
<feature type="compositionally biased region" description="Low complexity" evidence="1">
    <location>
        <begin position="581"/>
        <end position="597"/>
    </location>
</feature>
<gene>
    <name evidence="3" type="primary">Nfu_g_1_015683</name>
</gene>
<dbReference type="AlphaFoldDB" id="A0A1A8A124"/>
<reference evidence="3" key="2">
    <citation type="submission" date="2016-06" db="EMBL/GenBank/DDBJ databases">
        <title>The genome of a short-lived fish provides insights into sex chromosome evolution and the genetic control of aging.</title>
        <authorList>
            <person name="Reichwald K."/>
            <person name="Felder M."/>
            <person name="Petzold A."/>
            <person name="Koch P."/>
            <person name="Groth M."/>
            <person name="Platzer M."/>
        </authorList>
    </citation>
    <scope>NUCLEOTIDE SEQUENCE</scope>
    <source>
        <tissue evidence="3">Brain</tissue>
    </source>
</reference>
<feature type="region of interest" description="Disordered" evidence="1">
    <location>
        <begin position="577"/>
        <end position="599"/>
    </location>
</feature>
<feature type="region of interest" description="Disordered" evidence="1">
    <location>
        <begin position="232"/>
        <end position="259"/>
    </location>
</feature>
<dbReference type="InterPro" id="IPR013087">
    <property type="entry name" value="Znf_C2H2_type"/>
</dbReference>
<accession>A0A1A8A124</accession>
<dbReference type="EMBL" id="HADY01009853">
    <property type="protein sequence ID" value="SBP48338.1"/>
    <property type="molecule type" value="Transcribed_RNA"/>
</dbReference>
<evidence type="ECO:0000256" key="1">
    <source>
        <dbReference type="SAM" id="MobiDB-lite"/>
    </source>
</evidence>
<reference evidence="3" key="1">
    <citation type="submission" date="2016-05" db="EMBL/GenBank/DDBJ databases">
        <authorList>
            <person name="Lavstsen T."/>
            <person name="Jespersen J.S."/>
        </authorList>
    </citation>
    <scope>NUCLEOTIDE SEQUENCE</scope>
    <source>
        <tissue evidence="3">Brain</tissue>
    </source>
</reference>
<proteinExistence type="predicted"/>
<organism evidence="3">
    <name type="scientific">Nothobranchius furzeri</name>
    <name type="common">Turquoise killifish</name>
    <dbReference type="NCBI Taxonomy" id="105023"/>
    <lineage>
        <taxon>Eukaryota</taxon>
        <taxon>Metazoa</taxon>
        <taxon>Chordata</taxon>
        <taxon>Craniata</taxon>
        <taxon>Vertebrata</taxon>
        <taxon>Euteleostomi</taxon>
        <taxon>Actinopterygii</taxon>
        <taxon>Neopterygii</taxon>
        <taxon>Teleostei</taxon>
        <taxon>Neoteleostei</taxon>
        <taxon>Acanthomorphata</taxon>
        <taxon>Ovalentaria</taxon>
        <taxon>Atherinomorphae</taxon>
        <taxon>Cyprinodontiformes</taxon>
        <taxon>Nothobranchiidae</taxon>
        <taxon>Nothobranchius</taxon>
    </lineage>
</organism>